<evidence type="ECO:0000313" key="2">
    <source>
        <dbReference type="Proteomes" id="UP000198937"/>
    </source>
</evidence>
<sequence length="63" mass="6756">METGEILAVGPRELPQNGTVQVWVDAGSGSSGQRIVVPVTSLQPDDNDHGESKTALYILRMHP</sequence>
<name>A0A1C6VED7_9ACTN</name>
<keyword evidence="2" id="KW-1185">Reference proteome</keyword>
<dbReference type="Proteomes" id="UP000198937">
    <property type="component" value="Unassembled WGS sequence"/>
</dbReference>
<dbReference type="STRING" id="683228.GA0070617_5548"/>
<protein>
    <submittedName>
        <fullName evidence="1">Uncharacterized protein</fullName>
    </submittedName>
</protein>
<dbReference type="EMBL" id="FMIA01000002">
    <property type="protein sequence ID" value="SCL64729.1"/>
    <property type="molecule type" value="Genomic_DNA"/>
</dbReference>
<dbReference type="AlphaFoldDB" id="A0A1C6VED7"/>
<organism evidence="1 2">
    <name type="scientific">Micromonospora yangpuensis</name>
    <dbReference type="NCBI Taxonomy" id="683228"/>
    <lineage>
        <taxon>Bacteria</taxon>
        <taxon>Bacillati</taxon>
        <taxon>Actinomycetota</taxon>
        <taxon>Actinomycetes</taxon>
        <taxon>Micromonosporales</taxon>
        <taxon>Micromonosporaceae</taxon>
        <taxon>Micromonospora</taxon>
    </lineage>
</organism>
<accession>A0A1C6VED7</accession>
<evidence type="ECO:0000313" key="1">
    <source>
        <dbReference type="EMBL" id="SCL64729.1"/>
    </source>
</evidence>
<gene>
    <name evidence="1" type="ORF">GA0070617_5548</name>
</gene>
<proteinExistence type="predicted"/>
<reference evidence="1 2" key="1">
    <citation type="submission" date="2016-06" db="EMBL/GenBank/DDBJ databases">
        <authorList>
            <person name="Kjaerup R.B."/>
            <person name="Dalgaard T.S."/>
            <person name="Juul-Madsen H.R."/>
        </authorList>
    </citation>
    <scope>NUCLEOTIDE SEQUENCE [LARGE SCALE GENOMIC DNA]</scope>
    <source>
        <strain evidence="1 2">DSM 45577</strain>
    </source>
</reference>